<feature type="region of interest" description="Disordered" evidence="1">
    <location>
        <begin position="1"/>
        <end position="45"/>
    </location>
</feature>
<feature type="compositionally biased region" description="Basic and acidic residues" evidence="1">
    <location>
        <begin position="1"/>
        <end position="12"/>
    </location>
</feature>
<name>A0ABC8TVW7_9AQUA</name>
<dbReference type="PANTHER" id="PTHR15682">
    <property type="entry name" value="UNHEALTHY RIBOSOME BIOGENESIS PROTEIN 2 HOMOLOG"/>
    <property type="match status" value="1"/>
</dbReference>
<feature type="compositionally biased region" description="Basic residues" evidence="1">
    <location>
        <begin position="13"/>
        <end position="22"/>
    </location>
</feature>
<evidence type="ECO:0000313" key="3">
    <source>
        <dbReference type="Proteomes" id="UP001642360"/>
    </source>
</evidence>
<dbReference type="EMBL" id="CAUOFW020006174">
    <property type="protein sequence ID" value="CAK9173632.1"/>
    <property type="molecule type" value="Genomic_DNA"/>
</dbReference>
<evidence type="ECO:0008006" key="4">
    <source>
        <dbReference type="Google" id="ProtNLM"/>
    </source>
</evidence>
<sequence length="1795" mass="203548">MADHDSKAEQKVMTKKKKRKHRSGEERESQQGPPKAYRIDPSEREIEERKAELEVERETRVKLDHGHPWGNMQLILSLQDKDIDIQKKVELAFDYVKLKASEEEDDSGQVLETVNISRVIVFLNNWVLSLLIYSEKTIRVEGNKFEPSTIWYCFDCRCWEIFKFCLEESLKMHISLSFSKDLLRVIHCIAKDALYQLNHVSQHFETSVCSGDRFELYSIVLDCISLVFTSHGGVSNENLDLWISTIGTLLELIHKILSDKLVGGKVGMFVLRLSCIMLEPFARFLRVHPARKNGFRDFIDKLLEPLLNLLDVINIYVSGKCPEWTRNLLNLVEVVLSQGLLHPAHIDGFLSLQSLNKYKTSEDGKPHDFKVIIKSYHRHLFDKLEKIIAGKNALAWGGLGVLFRLFVNCVQKEKGLSVRGESSRPLEDDSSGHMFNRSSGSSIVVSEKSHCSSGMNAETQKLSFSFFVQIVEPLLLKINTYSQAKLEFGPSLLEMHCALKATNNILASFIHENVYIRMEDTSEGACVNFLRVVYDMAMSVSAKTIELWPSNFVSNEGTYKEALHLIARELIVVLHCLLEIDYEVFEDDLETLWIMIFSYATHGLSLADGPDESLLTSNTIHLGCQLVNLYSELRQVNNIIFALCNAVRRLALPIRNGETCTPQYPYVAYAESLRTVLCSLELRLSIYNAIRSIPEGQASGFIRQLTSDISESLEWMKGKCSLAAGNEDLKPSVSSYSLPCNNLQAELLGRALSEVYIVILDSMIVTTGNSNLVSVAVKDLMAVIRPSMSSLVALEPDSVTKFLFMVIGRTYNQGTGVKFDFQSTHWIFIFFFRLYMSCRSLYRQTISLVAPDTSKKMSEIIGDTLTAYSGRDWLERTVWADKGYFSWIIQPSASLLTVIQAVSDIYLHDPVADCSPLIYVLNVMALQRLVDLNRLIKSFEYLLRRNTHLVQTKSTDDAELSMHLKKGRKWERCVSNLRQEATGLTNFMMEYLPLVAKDAWDFSFGSVNEKSLTSAIWWILCQNLDVWFTHVSKKKLKMFLSVLIQNSLPCLSSGLEDLGKHNISKHGHLKKVTAHQISLELLSNTLLYEQRFVRRHMASRFCRILEKSVLSIFSNSREVDLYSMPDWPEVLTAFENSLAVVSERIDAMDDLASGAEVISRSSSFLPPEIHTKRESLPSNDMDFVTCQSLLSFLCWMPKAYLSSKSFTLYATCILNLERMFAQYMDGAELLNLAARIGMGFVTIQLDEPCYRWIGNILDILLESKGIRYITLKILSSCLQLIFLLKRRCKLDESSGWFCTLRLVLGSLLDLHGASHSHYHYDLFRLFVSCRRALKILTVASCEEKMEASQFSLSCILFESPYPVLWLLKSMSAVIRCQCVFSEDNATKVKDMIFSLVDHTAYLFFDIKQRQIVRAIHSHILYGKLCEEKSSSVIAQERCDGIEDDPYLNSGEDIDARRSVVLVAETLKEQVQNILVSLKEVICDEKKEPFTGVQEYTSLSTIISCLQGFLWGLASALDNVDAPRFNVKIKFSRWKFEPLHEVNLCLDTVADFINYSLRALLTSLKGFADFDDTLHGQEQQNCGNARNFSTTAAIKEDSSKSVWKKKSHSGNAESILTKVDLSEQLCLRKSLLQGFLRGEDLEAAFFLRQLFIASSAILKLNLQTNRNALSSSLISILIGISRVLLVEFASKVEVPQPFSFVWLDSVVMFLEELGSYFPSSNPTLSRNLYVKLVDLHLRAIGKCISLQGKGATLTSHETESSTKMLNGQMGLSECNISQGPYLDEFKGRLRMSFKAF</sequence>
<organism evidence="2 3">
    <name type="scientific">Ilex paraguariensis</name>
    <name type="common">yerba mate</name>
    <dbReference type="NCBI Taxonomy" id="185542"/>
    <lineage>
        <taxon>Eukaryota</taxon>
        <taxon>Viridiplantae</taxon>
        <taxon>Streptophyta</taxon>
        <taxon>Embryophyta</taxon>
        <taxon>Tracheophyta</taxon>
        <taxon>Spermatophyta</taxon>
        <taxon>Magnoliopsida</taxon>
        <taxon>eudicotyledons</taxon>
        <taxon>Gunneridae</taxon>
        <taxon>Pentapetalae</taxon>
        <taxon>asterids</taxon>
        <taxon>campanulids</taxon>
        <taxon>Aquifoliales</taxon>
        <taxon>Aquifoliaceae</taxon>
        <taxon>Ilex</taxon>
    </lineage>
</organism>
<accession>A0ABC8TVW7</accession>
<evidence type="ECO:0000256" key="1">
    <source>
        <dbReference type="SAM" id="MobiDB-lite"/>
    </source>
</evidence>
<comment type="caution">
    <text evidence="2">The sequence shown here is derived from an EMBL/GenBank/DDBJ whole genome shotgun (WGS) entry which is preliminary data.</text>
</comment>
<gene>
    <name evidence="2" type="ORF">ILEXP_LOCUS43369</name>
</gene>
<protein>
    <recommendedName>
        <fullName evidence="4">Nucleolar 27S pre-rRNA processing Urb2/Npa2 C-terminal domain-containing protein</fullName>
    </recommendedName>
</protein>
<proteinExistence type="predicted"/>
<dbReference type="PANTHER" id="PTHR15682:SF2">
    <property type="entry name" value="UNHEALTHY RIBOSOME BIOGENESIS PROTEIN 2 HOMOLOG"/>
    <property type="match status" value="1"/>
</dbReference>
<reference evidence="2 3" key="1">
    <citation type="submission" date="2024-02" db="EMBL/GenBank/DDBJ databases">
        <authorList>
            <person name="Vignale AGUSTIN F."/>
            <person name="Sosa J E."/>
            <person name="Modenutti C."/>
        </authorList>
    </citation>
    <scope>NUCLEOTIDE SEQUENCE [LARGE SCALE GENOMIC DNA]</scope>
</reference>
<evidence type="ECO:0000313" key="2">
    <source>
        <dbReference type="EMBL" id="CAK9173632.1"/>
    </source>
</evidence>
<keyword evidence="3" id="KW-1185">Reference proteome</keyword>
<dbReference type="InterPro" id="IPR052609">
    <property type="entry name" value="Ribosome_Biogenesis_Reg"/>
</dbReference>
<dbReference type="Proteomes" id="UP001642360">
    <property type="component" value="Unassembled WGS sequence"/>
</dbReference>